<comment type="caution">
    <text evidence="1">The sequence shown here is derived from an EMBL/GenBank/DDBJ whole genome shotgun (WGS) entry which is preliminary data.</text>
</comment>
<dbReference type="InterPro" id="IPR011990">
    <property type="entry name" value="TPR-like_helical_dom_sf"/>
</dbReference>
<reference evidence="1" key="2">
    <citation type="submission" date="2023-05" db="EMBL/GenBank/DDBJ databases">
        <authorList>
            <person name="Schelkunov M.I."/>
        </authorList>
    </citation>
    <scope>NUCLEOTIDE SEQUENCE</scope>
    <source>
        <strain evidence="1">Hsosn_3</strain>
        <tissue evidence="1">Leaf</tissue>
    </source>
</reference>
<gene>
    <name evidence="1" type="ORF">POM88_051913</name>
</gene>
<dbReference type="AlphaFoldDB" id="A0AAD8GT31"/>
<dbReference type="EMBL" id="JAUIZM010000012">
    <property type="protein sequence ID" value="KAK1353548.1"/>
    <property type="molecule type" value="Genomic_DNA"/>
</dbReference>
<name>A0AAD8GT31_9APIA</name>
<dbReference type="Gene3D" id="1.25.40.10">
    <property type="entry name" value="Tetratricopeptide repeat domain"/>
    <property type="match status" value="1"/>
</dbReference>
<dbReference type="Proteomes" id="UP001237642">
    <property type="component" value="Unassembled WGS sequence"/>
</dbReference>
<dbReference type="PANTHER" id="PTHR44917">
    <property type="entry name" value="PROTEIN HIGH CHLOROPHYLL FLUORESCENT 107"/>
    <property type="match status" value="1"/>
</dbReference>
<keyword evidence="2" id="KW-1185">Reference proteome</keyword>
<proteinExistence type="predicted"/>
<dbReference type="GO" id="GO:0003729">
    <property type="term" value="F:mRNA binding"/>
    <property type="evidence" value="ECO:0007669"/>
    <property type="project" value="InterPro"/>
</dbReference>
<dbReference type="InterPro" id="IPR044624">
    <property type="entry name" value="Mbb1-like"/>
</dbReference>
<organism evidence="1 2">
    <name type="scientific">Heracleum sosnowskyi</name>
    <dbReference type="NCBI Taxonomy" id="360622"/>
    <lineage>
        <taxon>Eukaryota</taxon>
        <taxon>Viridiplantae</taxon>
        <taxon>Streptophyta</taxon>
        <taxon>Embryophyta</taxon>
        <taxon>Tracheophyta</taxon>
        <taxon>Spermatophyta</taxon>
        <taxon>Magnoliopsida</taxon>
        <taxon>eudicotyledons</taxon>
        <taxon>Gunneridae</taxon>
        <taxon>Pentapetalae</taxon>
        <taxon>asterids</taxon>
        <taxon>campanulids</taxon>
        <taxon>Apiales</taxon>
        <taxon>Apiaceae</taxon>
        <taxon>Apioideae</taxon>
        <taxon>apioid superclade</taxon>
        <taxon>Tordylieae</taxon>
        <taxon>Tordyliinae</taxon>
        <taxon>Heracleum</taxon>
    </lineage>
</organism>
<reference evidence="1" key="1">
    <citation type="submission" date="2023-02" db="EMBL/GenBank/DDBJ databases">
        <title>Genome of toxic invasive species Heracleum sosnowskyi carries increased number of genes despite the absence of recent whole-genome duplications.</title>
        <authorList>
            <person name="Schelkunov M."/>
            <person name="Shtratnikova V."/>
            <person name="Makarenko M."/>
            <person name="Klepikova A."/>
            <person name="Omelchenko D."/>
            <person name="Novikova G."/>
            <person name="Obukhova E."/>
            <person name="Bogdanov V."/>
            <person name="Penin A."/>
            <person name="Logacheva M."/>
        </authorList>
    </citation>
    <scope>NUCLEOTIDE SEQUENCE</scope>
    <source>
        <strain evidence="1">Hsosn_3</strain>
        <tissue evidence="1">Leaf</tissue>
    </source>
</reference>
<dbReference type="SUPFAM" id="SSF48452">
    <property type="entry name" value="TPR-like"/>
    <property type="match status" value="1"/>
</dbReference>
<evidence type="ECO:0000313" key="1">
    <source>
        <dbReference type="EMBL" id="KAK1353548.1"/>
    </source>
</evidence>
<evidence type="ECO:0008006" key="3">
    <source>
        <dbReference type="Google" id="ProtNLM"/>
    </source>
</evidence>
<dbReference type="GO" id="GO:0006397">
    <property type="term" value="P:mRNA processing"/>
    <property type="evidence" value="ECO:0007669"/>
    <property type="project" value="InterPro"/>
</dbReference>
<protein>
    <recommendedName>
        <fullName evidence="3">Tetratricopeptide repeat protein</fullName>
    </recommendedName>
</protein>
<dbReference type="GO" id="GO:0006417">
    <property type="term" value="P:regulation of translation"/>
    <property type="evidence" value="ECO:0007669"/>
    <property type="project" value="TreeGrafter"/>
</dbReference>
<accession>A0AAD8GT31</accession>
<dbReference type="GO" id="GO:0003727">
    <property type="term" value="F:single-stranded RNA binding"/>
    <property type="evidence" value="ECO:0007669"/>
    <property type="project" value="TreeGrafter"/>
</dbReference>
<evidence type="ECO:0000313" key="2">
    <source>
        <dbReference type="Proteomes" id="UP001237642"/>
    </source>
</evidence>
<sequence length="241" mass="28229">MTKISQRQSTIIHHQFKNLTMGTFYCKSVTAVYSPFTMKTWLFINQKVLARNFRFQEAEELLEKCINFWPEDGRPYVALGKIYNKQSITTEDRSVYEKGCQATQTFLRPMSFLYFQNCRVATELREKGISAYLHCMLIAFVLGTGIDPRLLAFNPVGEYIGAHIVDDLRQGFAWHMWGVFETNQGNIDQERKLLKICHALNPRDPVFLQTLALLVWIAWGWMEWKEGNIDTPRELYQKHCQ</sequence>
<dbReference type="GO" id="GO:0009507">
    <property type="term" value="C:chloroplast"/>
    <property type="evidence" value="ECO:0007669"/>
    <property type="project" value="TreeGrafter"/>
</dbReference>
<dbReference type="PANTHER" id="PTHR44917:SF1">
    <property type="entry name" value="PROTEIN HIGH CHLOROPHYLL FLUORESCENT 107"/>
    <property type="match status" value="1"/>
</dbReference>